<protein>
    <submittedName>
        <fullName evidence="3">Uncharacterized protein</fullName>
    </submittedName>
</protein>
<dbReference type="EMBL" id="KZ989067">
    <property type="protein sequence ID" value="RKP11253.1"/>
    <property type="molecule type" value="Genomic_DNA"/>
</dbReference>
<keyword evidence="4" id="KW-1185">Reference proteome</keyword>
<gene>
    <name evidence="3" type="ORF">BJ684DRAFT_22197</name>
</gene>
<reference evidence="4" key="1">
    <citation type="journal article" date="2018" name="Nat. Microbiol.">
        <title>Leveraging single-cell genomics to expand the fungal tree of life.</title>
        <authorList>
            <person name="Ahrendt S.R."/>
            <person name="Quandt C.A."/>
            <person name="Ciobanu D."/>
            <person name="Clum A."/>
            <person name="Salamov A."/>
            <person name="Andreopoulos B."/>
            <person name="Cheng J.F."/>
            <person name="Woyke T."/>
            <person name="Pelin A."/>
            <person name="Henrissat B."/>
            <person name="Reynolds N.K."/>
            <person name="Benny G.L."/>
            <person name="Smith M.E."/>
            <person name="James T.Y."/>
            <person name="Grigoriev I.V."/>
        </authorList>
    </citation>
    <scope>NUCLEOTIDE SEQUENCE [LARGE SCALE GENOMIC DNA]</scope>
</reference>
<dbReference type="AlphaFoldDB" id="A0A4P9XXS2"/>
<evidence type="ECO:0000256" key="2">
    <source>
        <dbReference type="SAM" id="SignalP"/>
    </source>
</evidence>
<feature type="region of interest" description="Disordered" evidence="1">
    <location>
        <begin position="100"/>
        <end position="123"/>
    </location>
</feature>
<keyword evidence="2" id="KW-0732">Signal</keyword>
<accession>A0A4P9XXS2</accession>
<organism evidence="3 4">
    <name type="scientific">Piptocephalis cylindrospora</name>
    <dbReference type="NCBI Taxonomy" id="1907219"/>
    <lineage>
        <taxon>Eukaryota</taxon>
        <taxon>Fungi</taxon>
        <taxon>Fungi incertae sedis</taxon>
        <taxon>Zoopagomycota</taxon>
        <taxon>Zoopagomycotina</taxon>
        <taxon>Zoopagomycetes</taxon>
        <taxon>Zoopagales</taxon>
        <taxon>Piptocephalidaceae</taxon>
        <taxon>Piptocephalis</taxon>
    </lineage>
</organism>
<feature type="signal peptide" evidence="2">
    <location>
        <begin position="1"/>
        <end position="22"/>
    </location>
</feature>
<sequence>MNGLFLLYLLVTSMAYMSSTTAAPLLRSRLRREPKVMVHQLQYDVWKGIPDDQSGFYYYNTHDHTITREVPEIIKAYGPGYEELLRPYLYVNYGKDNPSPFENTKTGRNYGYSHRRSSQDHGQNAVIEYYNNRPYGV</sequence>
<name>A0A4P9XXS2_9FUNG</name>
<proteinExistence type="predicted"/>
<evidence type="ECO:0000256" key="1">
    <source>
        <dbReference type="SAM" id="MobiDB-lite"/>
    </source>
</evidence>
<feature type="chain" id="PRO_5020398350" evidence="2">
    <location>
        <begin position="23"/>
        <end position="137"/>
    </location>
</feature>
<evidence type="ECO:0000313" key="4">
    <source>
        <dbReference type="Proteomes" id="UP000267251"/>
    </source>
</evidence>
<evidence type="ECO:0000313" key="3">
    <source>
        <dbReference type="EMBL" id="RKP11253.1"/>
    </source>
</evidence>
<dbReference type="Proteomes" id="UP000267251">
    <property type="component" value="Unassembled WGS sequence"/>
</dbReference>